<organism evidence="1">
    <name type="scientific">marine sediment metagenome</name>
    <dbReference type="NCBI Taxonomy" id="412755"/>
    <lineage>
        <taxon>unclassified sequences</taxon>
        <taxon>metagenomes</taxon>
        <taxon>ecological metagenomes</taxon>
    </lineage>
</organism>
<name>X1MZS7_9ZZZZ</name>
<sequence length="53" mass="6507">MPVYSIEEYKELLAKYNRLYRFIFEVAERFAEIKDDKESVGEMLESWLKEELK</sequence>
<dbReference type="AlphaFoldDB" id="X1MZS7"/>
<accession>X1MZS7</accession>
<reference evidence="1" key="1">
    <citation type="journal article" date="2014" name="Front. Microbiol.">
        <title>High frequency of phylogenetically diverse reductive dehalogenase-homologous genes in deep subseafloor sedimentary metagenomes.</title>
        <authorList>
            <person name="Kawai M."/>
            <person name="Futagami T."/>
            <person name="Toyoda A."/>
            <person name="Takaki Y."/>
            <person name="Nishi S."/>
            <person name="Hori S."/>
            <person name="Arai W."/>
            <person name="Tsubouchi T."/>
            <person name="Morono Y."/>
            <person name="Uchiyama I."/>
            <person name="Ito T."/>
            <person name="Fujiyama A."/>
            <person name="Inagaki F."/>
            <person name="Takami H."/>
        </authorList>
    </citation>
    <scope>NUCLEOTIDE SEQUENCE</scope>
    <source>
        <strain evidence="1">Expedition CK06-06</strain>
    </source>
</reference>
<gene>
    <name evidence="1" type="ORF">S06H3_18023</name>
</gene>
<dbReference type="EMBL" id="BARV01009071">
    <property type="protein sequence ID" value="GAI11879.1"/>
    <property type="molecule type" value="Genomic_DNA"/>
</dbReference>
<protein>
    <submittedName>
        <fullName evidence="1">Uncharacterized protein</fullName>
    </submittedName>
</protein>
<evidence type="ECO:0000313" key="1">
    <source>
        <dbReference type="EMBL" id="GAI11879.1"/>
    </source>
</evidence>
<comment type="caution">
    <text evidence="1">The sequence shown here is derived from an EMBL/GenBank/DDBJ whole genome shotgun (WGS) entry which is preliminary data.</text>
</comment>
<proteinExistence type="predicted"/>